<dbReference type="PANTHER" id="PTHR24104">
    <property type="entry name" value="E3 UBIQUITIN-PROTEIN LIGASE NHLRC1-RELATED"/>
    <property type="match status" value="1"/>
</dbReference>
<proteinExistence type="predicted"/>
<dbReference type="GO" id="GO:0008270">
    <property type="term" value="F:zinc ion binding"/>
    <property type="evidence" value="ECO:0007669"/>
    <property type="project" value="UniProtKB-KW"/>
</dbReference>
<evidence type="ECO:0000313" key="3">
    <source>
        <dbReference type="EMBL" id="MBV6324137.1"/>
    </source>
</evidence>
<dbReference type="InterPro" id="IPR001258">
    <property type="entry name" value="NHL_repeat"/>
</dbReference>
<dbReference type="Proteomes" id="UP001155901">
    <property type="component" value="Unassembled WGS sequence"/>
</dbReference>
<evidence type="ECO:0000256" key="2">
    <source>
        <dbReference type="PROSITE-ProRule" id="PRU00504"/>
    </source>
</evidence>
<keyword evidence="4" id="KW-0238">DNA-binding</keyword>
<feature type="repeat" description="NHL" evidence="2">
    <location>
        <begin position="31"/>
        <end position="61"/>
    </location>
</feature>
<evidence type="ECO:0000313" key="5">
    <source>
        <dbReference type="Proteomes" id="UP001155901"/>
    </source>
</evidence>
<dbReference type="RefSeq" id="WP_217945084.1">
    <property type="nucleotide sequence ID" value="NZ_JAHTGR010000015.1"/>
</dbReference>
<dbReference type="EMBL" id="JAHTGR010000015">
    <property type="protein sequence ID" value="MBV6324137.1"/>
    <property type="molecule type" value="Genomic_DNA"/>
</dbReference>
<dbReference type="GO" id="GO:0003677">
    <property type="term" value="F:DNA binding"/>
    <property type="evidence" value="ECO:0007669"/>
    <property type="project" value="UniProtKB-KW"/>
</dbReference>
<dbReference type="PANTHER" id="PTHR24104:SF25">
    <property type="entry name" value="PROTEIN LIN-41"/>
    <property type="match status" value="1"/>
</dbReference>
<organism evidence="3 5">
    <name type="scientific">Duganella violaceipulchra</name>
    <dbReference type="NCBI Taxonomy" id="2849652"/>
    <lineage>
        <taxon>Bacteria</taxon>
        <taxon>Pseudomonadati</taxon>
        <taxon>Pseudomonadota</taxon>
        <taxon>Betaproteobacteria</taxon>
        <taxon>Burkholderiales</taxon>
        <taxon>Oxalobacteraceae</taxon>
        <taxon>Telluria group</taxon>
        <taxon>Duganella</taxon>
    </lineage>
</organism>
<dbReference type="PROSITE" id="PS51125">
    <property type="entry name" value="NHL"/>
    <property type="match status" value="1"/>
</dbReference>
<dbReference type="Pfam" id="PF01436">
    <property type="entry name" value="NHL"/>
    <property type="match status" value="1"/>
</dbReference>
<dbReference type="AlphaFoldDB" id="A0AA41HFM5"/>
<name>A0AA41HFM5_9BURK</name>
<accession>A0AA41HFM5</accession>
<dbReference type="Proteomes" id="UP001162889">
    <property type="component" value="Unassembled WGS sequence"/>
</dbReference>
<evidence type="ECO:0000256" key="1">
    <source>
        <dbReference type="ARBA" id="ARBA00022737"/>
    </source>
</evidence>
<evidence type="ECO:0000313" key="4">
    <source>
        <dbReference type="EMBL" id="MCP2011930.1"/>
    </source>
</evidence>
<dbReference type="GO" id="GO:0000209">
    <property type="term" value="P:protein polyubiquitination"/>
    <property type="evidence" value="ECO:0007669"/>
    <property type="project" value="TreeGrafter"/>
</dbReference>
<dbReference type="GO" id="GO:0061630">
    <property type="term" value="F:ubiquitin protein ligase activity"/>
    <property type="evidence" value="ECO:0007669"/>
    <property type="project" value="TreeGrafter"/>
</dbReference>
<gene>
    <name evidence="3" type="ORF">KVP70_24675</name>
    <name evidence="4" type="ORF">L1274_005684</name>
</gene>
<protein>
    <submittedName>
        <fullName evidence="4">DNA-binding beta-propeller fold protein YncE</fullName>
    </submittedName>
</protein>
<keyword evidence="1" id="KW-0677">Repeat</keyword>
<reference evidence="3" key="1">
    <citation type="submission" date="2021-07" db="EMBL/GenBank/DDBJ databases">
        <title>Characterization of violacein-producing bacteria and related species.</title>
        <authorList>
            <person name="Wilson H.S."/>
            <person name="De Leon M.E."/>
        </authorList>
    </citation>
    <scope>NUCLEOTIDE SEQUENCE</scope>
    <source>
        <strain evidence="3">HSC-15S17</strain>
    </source>
</reference>
<dbReference type="CDD" id="cd05819">
    <property type="entry name" value="NHL"/>
    <property type="match status" value="1"/>
</dbReference>
<keyword evidence="6" id="KW-1185">Reference proteome</keyword>
<evidence type="ECO:0000313" key="6">
    <source>
        <dbReference type="Proteomes" id="UP001162889"/>
    </source>
</evidence>
<comment type="caution">
    <text evidence="3">The sequence shown here is derived from an EMBL/GenBank/DDBJ whole genome shotgun (WGS) entry which is preliminary data.</text>
</comment>
<sequence>MNQAIKYLCSYGELTVPGTTPLGPLADDFTLNSPVGVHADSFGRLWVCDTGNSRVLVFNADLSELLHVIEGPGDDTPDAPRLLMPFHVCPHPTHQLMYCTDMGHGRVVAFAYDEDEIWFSYAFGEGDDHYLPLSDPNGITVVRERDGVDYLYVCDEFFHTAGDLASRCVKFTLDGAFISQFRHVAGPGARHELLWPQGLASDDRGNLYLANTGHYEVLKISTDWPIVDECVQAPHDAVMLHQHGKPTGIGKFNVMRSVCVIGDRVFVPGHIENAITVYDLEGRKVSVVGGLLPLWNHTLEPVHSLSDFVYGALEDVVFVGPYQICAAAGEPDVYFISEPFASSVIKVRIPRVQGEEDALLMESVGHRRDGQNRQNRLRSTSQFNCMTSVIGFKRERRVVPREPLAGGNWIDYWARATTSIYKYWYDQFRTHMGIDPLARMANASLNIDSGNWCMKTFNTESDSYHQLQDMMRGFFVPGDLAMDVYYPHTPPLGQICPGTPIVFVTNFNLCTVTMYQFNPAGYLINYGMPFGRDGVGGDGTLKAPQGIAINGQGEIYIADSLNNRISMWQIQPTGYVVFRKNFRWQSDDDFTPCDIAIDAQDRLFVCDQFNNCLRVFDREGNSLWSYGQLGYCDDVNVDYEKFMLPASVCVDGDRLIVNDLVNRALKVFRIGEHTLTYETGISVFKKYPDAGGVWMPYFIYADRGRLYVPDTTFNVVNVFRYGAAEPDSVGIAA</sequence>
<dbReference type="EMBL" id="JALJZU010000013">
    <property type="protein sequence ID" value="MCP2011930.1"/>
    <property type="molecule type" value="Genomic_DNA"/>
</dbReference>
<dbReference type="InterPro" id="IPR050952">
    <property type="entry name" value="TRIM-NHL_E3_ligases"/>
</dbReference>
<reference evidence="4" key="2">
    <citation type="submission" date="2022-03" db="EMBL/GenBank/DDBJ databases">
        <title>Genome Encyclopedia of Bacteria and Archaea VI: Functional Genomics of Type Strains.</title>
        <authorList>
            <person name="Whitman W."/>
        </authorList>
    </citation>
    <scope>NUCLEOTIDE SEQUENCE</scope>
    <source>
        <strain evidence="4">HSC-15S17</strain>
    </source>
</reference>
<dbReference type="GO" id="GO:0043161">
    <property type="term" value="P:proteasome-mediated ubiquitin-dependent protein catabolic process"/>
    <property type="evidence" value="ECO:0007669"/>
    <property type="project" value="TreeGrafter"/>
</dbReference>